<sequence>MLKAAVFLFVIKMIDAQLLGGWDKLHPLDDEEKKVFEHVKKSFEDGTHGLKSFKSAYAELLKHATDANIKVQEQVVAGTNFLFEIPTSDPTARKLYLKVFRGLPFDPVIEVEYLDTKHPQ</sequence>
<accession>A0A0C2N0J1</accession>
<feature type="chain" id="PRO_5002169128" description="Cystatin domain-containing protein" evidence="1">
    <location>
        <begin position="17"/>
        <end position="120"/>
    </location>
</feature>
<organism evidence="2 3">
    <name type="scientific">Thelohanellus kitauei</name>
    <name type="common">Myxosporean</name>
    <dbReference type="NCBI Taxonomy" id="669202"/>
    <lineage>
        <taxon>Eukaryota</taxon>
        <taxon>Metazoa</taxon>
        <taxon>Cnidaria</taxon>
        <taxon>Myxozoa</taxon>
        <taxon>Myxosporea</taxon>
        <taxon>Bivalvulida</taxon>
        <taxon>Platysporina</taxon>
        <taxon>Myxobolidae</taxon>
        <taxon>Thelohanellus</taxon>
    </lineage>
</organism>
<evidence type="ECO:0000256" key="1">
    <source>
        <dbReference type="SAM" id="SignalP"/>
    </source>
</evidence>
<dbReference type="EMBL" id="JWZT01002262">
    <property type="protein sequence ID" value="KII69890.1"/>
    <property type="molecule type" value="Genomic_DNA"/>
</dbReference>
<dbReference type="Proteomes" id="UP000031668">
    <property type="component" value="Unassembled WGS sequence"/>
</dbReference>
<dbReference type="SUPFAM" id="SSF54403">
    <property type="entry name" value="Cystatin/monellin"/>
    <property type="match status" value="1"/>
</dbReference>
<evidence type="ECO:0008006" key="4">
    <source>
        <dbReference type="Google" id="ProtNLM"/>
    </source>
</evidence>
<comment type="caution">
    <text evidence="2">The sequence shown here is derived from an EMBL/GenBank/DDBJ whole genome shotgun (WGS) entry which is preliminary data.</text>
</comment>
<evidence type="ECO:0000313" key="3">
    <source>
        <dbReference type="Proteomes" id="UP000031668"/>
    </source>
</evidence>
<dbReference type="Gene3D" id="3.10.450.10">
    <property type="match status" value="1"/>
</dbReference>
<gene>
    <name evidence="2" type="ORF">RF11_15674</name>
</gene>
<evidence type="ECO:0000313" key="2">
    <source>
        <dbReference type="EMBL" id="KII69890.1"/>
    </source>
</evidence>
<name>A0A0C2N0J1_THEKT</name>
<reference evidence="2 3" key="1">
    <citation type="journal article" date="2014" name="Genome Biol. Evol.">
        <title>The genome of the myxosporean Thelohanellus kitauei shows adaptations to nutrient acquisition within its fish host.</title>
        <authorList>
            <person name="Yang Y."/>
            <person name="Xiong J."/>
            <person name="Zhou Z."/>
            <person name="Huo F."/>
            <person name="Miao W."/>
            <person name="Ran C."/>
            <person name="Liu Y."/>
            <person name="Zhang J."/>
            <person name="Feng J."/>
            <person name="Wang M."/>
            <person name="Wang M."/>
            <person name="Wang L."/>
            <person name="Yao B."/>
        </authorList>
    </citation>
    <scope>NUCLEOTIDE SEQUENCE [LARGE SCALE GENOMIC DNA]</scope>
    <source>
        <strain evidence="2">Wuqing</strain>
    </source>
</reference>
<dbReference type="InterPro" id="IPR046350">
    <property type="entry name" value="Cystatin_sf"/>
</dbReference>
<keyword evidence="1" id="KW-0732">Signal</keyword>
<keyword evidence="3" id="KW-1185">Reference proteome</keyword>
<feature type="signal peptide" evidence="1">
    <location>
        <begin position="1"/>
        <end position="16"/>
    </location>
</feature>
<proteinExistence type="predicted"/>
<dbReference type="AlphaFoldDB" id="A0A0C2N0J1"/>
<protein>
    <recommendedName>
        <fullName evidence="4">Cystatin domain-containing protein</fullName>
    </recommendedName>
</protein>